<feature type="signal peptide" evidence="2">
    <location>
        <begin position="1"/>
        <end position="23"/>
    </location>
</feature>
<dbReference type="EMBL" id="CAJFCW020000006">
    <property type="protein sequence ID" value="CAG9123455.1"/>
    <property type="molecule type" value="Genomic_DNA"/>
</dbReference>
<dbReference type="Proteomes" id="UP000783686">
    <property type="component" value="Unassembled WGS sequence"/>
</dbReference>
<keyword evidence="4" id="KW-1185">Reference proteome</keyword>
<protein>
    <submittedName>
        <fullName evidence="3">Uncharacterized protein</fullName>
    </submittedName>
</protein>
<proteinExistence type="predicted"/>
<evidence type="ECO:0000256" key="1">
    <source>
        <dbReference type="SAM" id="MobiDB-lite"/>
    </source>
</evidence>
<feature type="compositionally biased region" description="Basic and acidic residues" evidence="1">
    <location>
        <begin position="70"/>
        <end position="80"/>
    </location>
</feature>
<dbReference type="Proteomes" id="UP000614601">
    <property type="component" value="Unassembled WGS sequence"/>
</dbReference>
<sequence>MASCLAKLLCVFVLSLFLHYATAQWDFDDGQAEMSQFWRPARSQMARFGMPWSHRVRPNAPAGPVIITTEKPKEAKPDYATELSDKIWHPPDEI</sequence>
<dbReference type="AlphaFoldDB" id="A0A811LL38"/>
<keyword evidence="2" id="KW-0732">Signal</keyword>
<dbReference type="OrthoDB" id="10401216at2759"/>
<reference evidence="3" key="1">
    <citation type="submission" date="2020-09" db="EMBL/GenBank/DDBJ databases">
        <authorList>
            <person name="Kikuchi T."/>
        </authorList>
    </citation>
    <scope>NUCLEOTIDE SEQUENCE</scope>
    <source>
        <strain evidence="3">SH1</strain>
    </source>
</reference>
<evidence type="ECO:0000313" key="3">
    <source>
        <dbReference type="EMBL" id="CAD5227638.1"/>
    </source>
</evidence>
<name>A0A811LL38_9BILA</name>
<feature type="region of interest" description="Disordered" evidence="1">
    <location>
        <begin position="59"/>
        <end position="80"/>
    </location>
</feature>
<gene>
    <name evidence="3" type="ORF">BOKJ2_LOCUS12273</name>
</gene>
<evidence type="ECO:0000313" key="4">
    <source>
        <dbReference type="Proteomes" id="UP000614601"/>
    </source>
</evidence>
<dbReference type="EMBL" id="CAJFDH010000006">
    <property type="protein sequence ID" value="CAD5227638.1"/>
    <property type="molecule type" value="Genomic_DNA"/>
</dbReference>
<comment type="caution">
    <text evidence="3">The sequence shown here is derived from an EMBL/GenBank/DDBJ whole genome shotgun (WGS) entry which is preliminary data.</text>
</comment>
<accession>A0A811LL38</accession>
<organism evidence="3 4">
    <name type="scientific">Bursaphelenchus okinawaensis</name>
    <dbReference type="NCBI Taxonomy" id="465554"/>
    <lineage>
        <taxon>Eukaryota</taxon>
        <taxon>Metazoa</taxon>
        <taxon>Ecdysozoa</taxon>
        <taxon>Nematoda</taxon>
        <taxon>Chromadorea</taxon>
        <taxon>Rhabditida</taxon>
        <taxon>Tylenchina</taxon>
        <taxon>Tylenchomorpha</taxon>
        <taxon>Aphelenchoidea</taxon>
        <taxon>Aphelenchoididae</taxon>
        <taxon>Bursaphelenchus</taxon>
    </lineage>
</organism>
<evidence type="ECO:0000256" key="2">
    <source>
        <dbReference type="SAM" id="SignalP"/>
    </source>
</evidence>
<feature type="chain" id="PRO_5035681923" evidence="2">
    <location>
        <begin position="24"/>
        <end position="94"/>
    </location>
</feature>